<gene>
    <name evidence="2" type="ORF">JRO89_XS03G0103800</name>
</gene>
<feature type="compositionally biased region" description="Polar residues" evidence="1">
    <location>
        <begin position="59"/>
        <end position="72"/>
    </location>
</feature>
<feature type="region of interest" description="Disordered" evidence="1">
    <location>
        <begin position="50"/>
        <end position="81"/>
    </location>
</feature>
<organism evidence="2 3">
    <name type="scientific">Xanthoceras sorbifolium</name>
    <dbReference type="NCBI Taxonomy" id="99658"/>
    <lineage>
        <taxon>Eukaryota</taxon>
        <taxon>Viridiplantae</taxon>
        <taxon>Streptophyta</taxon>
        <taxon>Embryophyta</taxon>
        <taxon>Tracheophyta</taxon>
        <taxon>Spermatophyta</taxon>
        <taxon>Magnoliopsida</taxon>
        <taxon>eudicotyledons</taxon>
        <taxon>Gunneridae</taxon>
        <taxon>Pentapetalae</taxon>
        <taxon>rosids</taxon>
        <taxon>malvids</taxon>
        <taxon>Sapindales</taxon>
        <taxon>Sapindaceae</taxon>
        <taxon>Xanthoceroideae</taxon>
        <taxon>Xanthoceras</taxon>
    </lineage>
</organism>
<sequence>MLSLPLPITNNDSNSPNTSNEEPETPMITVEQEPDIDTDAVIDHTILESVEIQPFDPSPKNTLENTEPQSTRHSTRPKTKPNWLKDFVTNVVTTESPADEVFRKNPKCIREVGILLVDQSWDSANWRDTMCCFMAPSPPKPEEMPTVCRDIMIDGVVEASNGAGIFTVLVNVRGSRLITNDKSISVEHRVLANRVGPRVSVASFFRTDRLTSPRVYGPIEELLSEENPPKHRETSVKEYFLEKGLDGTSALLHYRL</sequence>
<feature type="compositionally biased region" description="Low complexity" evidence="1">
    <location>
        <begin position="9"/>
        <end position="20"/>
    </location>
</feature>
<dbReference type="SUPFAM" id="SSF51197">
    <property type="entry name" value="Clavaminate synthase-like"/>
    <property type="match status" value="1"/>
</dbReference>
<evidence type="ECO:0000313" key="3">
    <source>
        <dbReference type="Proteomes" id="UP000827721"/>
    </source>
</evidence>
<name>A0ABQ8IAE3_9ROSI</name>
<feature type="region of interest" description="Disordered" evidence="1">
    <location>
        <begin position="1"/>
        <end position="25"/>
    </location>
</feature>
<dbReference type="Gene3D" id="2.60.120.330">
    <property type="entry name" value="B-lactam Antibiotic, Isopenicillin N Synthase, Chain"/>
    <property type="match status" value="1"/>
</dbReference>
<dbReference type="EMBL" id="JAFEMO010000003">
    <property type="protein sequence ID" value="KAH7573267.1"/>
    <property type="molecule type" value="Genomic_DNA"/>
</dbReference>
<comment type="caution">
    <text evidence="2">The sequence shown here is derived from an EMBL/GenBank/DDBJ whole genome shotgun (WGS) entry which is preliminary data.</text>
</comment>
<proteinExistence type="predicted"/>
<reference evidence="2 3" key="1">
    <citation type="submission" date="2021-02" db="EMBL/GenBank/DDBJ databases">
        <title>Plant Genome Project.</title>
        <authorList>
            <person name="Zhang R.-G."/>
        </authorList>
    </citation>
    <scope>NUCLEOTIDE SEQUENCE [LARGE SCALE GENOMIC DNA]</scope>
    <source>
        <tissue evidence="2">Leaves</tissue>
    </source>
</reference>
<dbReference type="InterPro" id="IPR027443">
    <property type="entry name" value="IPNS-like_sf"/>
</dbReference>
<evidence type="ECO:0000256" key="1">
    <source>
        <dbReference type="SAM" id="MobiDB-lite"/>
    </source>
</evidence>
<accession>A0ABQ8IAE3</accession>
<keyword evidence="3" id="KW-1185">Reference proteome</keyword>
<protein>
    <submittedName>
        <fullName evidence="2">Uncharacterized protein</fullName>
    </submittedName>
</protein>
<evidence type="ECO:0000313" key="2">
    <source>
        <dbReference type="EMBL" id="KAH7573267.1"/>
    </source>
</evidence>
<dbReference type="Proteomes" id="UP000827721">
    <property type="component" value="Unassembled WGS sequence"/>
</dbReference>